<gene>
    <name evidence="1" type="ORF">GMARGA_LOCUS35166</name>
</gene>
<sequence length="101" mass="11162">IVISVNNQCFRKKNALDSQLLQKKFKDFTRNTPCKVGDQACIGKDFALCAQEDSWSIIPCNNNLVCVVLPLVLKSGTSITCDTIVDQNLRIHDSFKAAKGC</sequence>
<protein>
    <submittedName>
        <fullName evidence="1">6332_t:CDS:1</fullName>
    </submittedName>
</protein>
<keyword evidence="2" id="KW-1185">Reference proteome</keyword>
<reference evidence="1 2" key="1">
    <citation type="submission" date="2021-06" db="EMBL/GenBank/DDBJ databases">
        <authorList>
            <person name="Kallberg Y."/>
            <person name="Tangrot J."/>
            <person name="Rosling A."/>
        </authorList>
    </citation>
    <scope>NUCLEOTIDE SEQUENCE [LARGE SCALE GENOMIC DNA]</scope>
    <source>
        <strain evidence="1 2">120-4 pot B 10/14</strain>
    </source>
</reference>
<organism evidence="1 2">
    <name type="scientific">Gigaspora margarita</name>
    <dbReference type="NCBI Taxonomy" id="4874"/>
    <lineage>
        <taxon>Eukaryota</taxon>
        <taxon>Fungi</taxon>
        <taxon>Fungi incertae sedis</taxon>
        <taxon>Mucoromycota</taxon>
        <taxon>Glomeromycotina</taxon>
        <taxon>Glomeromycetes</taxon>
        <taxon>Diversisporales</taxon>
        <taxon>Gigasporaceae</taxon>
        <taxon>Gigaspora</taxon>
    </lineage>
</organism>
<feature type="non-terminal residue" evidence="1">
    <location>
        <position position="1"/>
    </location>
</feature>
<dbReference type="EMBL" id="CAJVQB010064236">
    <property type="protein sequence ID" value="CAG8840950.1"/>
    <property type="molecule type" value="Genomic_DNA"/>
</dbReference>
<proteinExistence type="predicted"/>
<dbReference type="Proteomes" id="UP000789901">
    <property type="component" value="Unassembled WGS sequence"/>
</dbReference>
<evidence type="ECO:0000313" key="1">
    <source>
        <dbReference type="EMBL" id="CAG8840950.1"/>
    </source>
</evidence>
<accession>A0ABN7WUR0</accession>
<name>A0ABN7WUR0_GIGMA</name>
<comment type="caution">
    <text evidence="1">The sequence shown here is derived from an EMBL/GenBank/DDBJ whole genome shotgun (WGS) entry which is preliminary data.</text>
</comment>
<evidence type="ECO:0000313" key="2">
    <source>
        <dbReference type="Proteomes" id="UP000789901"/>
    </source>
</evidence>